<sequence length="96" mass="9622">MATLTGISTCTVTACSFNSDQSCNAGAITVAGAPDHAECGTFISLDVRGGLPTASAHVGACQRVECTYNKDLLCSAESVKIGAGADTADCLTYTPA</sequence>
<evidence type="ECO:0000259" key="1">
    <source>
        <dbReference type="Pfam" id="PF07561"/>
    </source>
</evidence>
<dbReference type="RefSeq" id="WP_007629396.1">
    <property type="nucleotide sequence ID" value="NZ_CP143053.1"/>
</dbReference>
<comment type="caution">
    <text evidence="3">The sequence shown here is derived from an EMBL/GenBank/DDBJ whole genome shotgun (WGS) entry which is preliminary data.</text>
</comment>
<accession>A0A177KY15</accession>
<gene>
    <name evidence="3" type="ORF">EDD19_11734</name>
    <name evidence="2" type="ORF">M3D93_10005</name>
</gene>
<dbReference type="Pfam" id="PF07561">
    <property type="entry name" value="DUF1540"/>
    <property type="match status" value="2"/>
</dbReference>
<evidence type="ECO:0000313" key="3">
    <source>
        <dbReference type="EMBL" id="TCW22920.1"/>
    </source>
</evidence>
<dbReference type="EMBL" id="JALXTC010000042">
    <property type="protein sequence ID" value="MCT2118082.1"/>
    <property type="molecule type" value="Genomic_DNA"/>
</dbReference>
<dbReference type="InterPro" id="IPR011437">
    <property type="entry name" value="DUF1540"/>
</dbReference>
<dbReference type="OrthoDB" id="3213529at2"/>
<protein>
    <submittedName>
        <fullName evidence="2">DUF1540 domain-containing protein</fullName>
    </submittedName>
    <submittedName>
        <fullName evidence="3">Uncharacterized protein DUF1540</fullName>
    </submittedName>
</protein>
<dbReference type="EMBL" id="SMCX01000017">
    <property type="protein sequence ID" value="TCW22920.1"/>
    <property type="molecule type" value="Genomic_DNA"/>
</dbReference>
<organism evidence="3 4">
    <name type="scientific">Dietzia cinnamea</name>
    <dbReference type="NCBI Taxonomy" id="321318"/>
    <lineage>
        <taxon>Bacteria</taxon>
        <taxon>Bacillati</taxon>
        <taxon>Actinomycetota</taxon>
        <taxon>Actinomycetes</taxon>
        <taxon>Mycobacteriales</taxon>
        <taxon>Dietziaceae</taxon>
        <taxon>Dietzia</taxon>
    </lineage>
</organism>
<dbReference type="GeneID" id="89531227"/>
<proteinExistence type="predicted"/>
<feature type="domain" description="DUF1540" evidence="1">
    <location>
        <begin position="10"/>
        <end position="42"/>
    </location>
</feature>
<dbReference type="Proteomes" id="UP000295805">
    <property type="component" value="Unassembled WGS sequence"/>
</dbReference>
<evidence type="ECO:0000313" key="4">
    <source>
        <dbReference type="Proteomes" id="UP000295805"/>
    </source>
</evidence>
<reference evidence="2" key="2">
    <citation type="submission" date="2022-04" db="EMBL/GenBank/DDBJ databases">
        <title>Human microbiome associated bacterial genomes.</title>
        <authorList>
            <person name="Sandstrom S."/>
            <person name="Salamzade R."/>
            <person name="Kalan L.R."/>
        </authorList>
    </citation>
    <scope>NUCLEOTIDE SEQUENCE</scope>
    <source>
        <strain evidence="2">P3-SID1762</strain>
    </source>
</reference>
<feature type="domain" description="DUF1540" evidence="1">
    <location>
        <begin position="61"/>
        <end position="92"/>
    </location>
</feature>
<dbReference type="AlphaFoldDB" id="A0A177KY15"/>
<reference evidence="3 4" key="1">
    <citation type="submission" date="2019-03" db="EMBL/GenBank/DDBJ databases">
        <title>Root nodule microbial communities of legume samples collected from USA, Mexico and Botswana.</title>
        <authorList>
            <person name="Hirsch A."/>
        </authorList>
    </citation>
    <scope>NUCLEOTIDE SEQUENCE [LARGE SCALE GENOMIC DNA]</scope>
    <source>
        <strain evidence="3 4">55</strain>
    </source>
</reference>
<evidence type="ECO:0000313" key="2">
    <source>
        <dbReference type="EMBL" id="MCT2118082.1"/>
    </source>
</evidence>
<dbReference type="Proteomes" id="UP001206890">
    <property type="component" value="Unassembled WGS sequence"/>
</dbReference>
<name>A0A177KY15_9ACTN</name>